<evidence type="ECO:0000313" key="3">
    <source>
        <dbReference type="EMBL" id="PZE16552.1"/>
    </source>
</evidence>
<sequence>MHILKIKSEITNISQVESLIDNVCADLNISEDLYGNILIAVTEAANNAIVHGNAQNADKGVEFIVDRLNNELVFSVTDEGNGFDYDQLPDPTAPENIEKPDGRGIFLMKNLSDKIEFLENGSKVNITFALHE</sequence>
<dbReference type="EMBL" id="QKSB01000007">
    <property type="protein sequence ID" value="PZE16552.1"/>
    <property type="molecule type" value="Genomic_DNA"/>
</dbReference>
<dbReference type="GO" id="GO:0004674">
    <property type="term" value="F:protein serine/threonine kinase activity"/>
    <property type="evidence" value="ECO:0007669"/>
    <property type="project" value="UniProtKB-KW"/>
</dbReference>
<dbReference type="GO" id="GO:0005524">
    <property type="term" value="F:ATP binding"/>
    <property type="evidence" value="ECO:0007669"/>
    <property type="project" value="UniProtKB-KW"/>
</dbReference>
<protein>
    <submittedName>
        <fullName evidence="3">ATP-binding protein</fullName>
    </submittedName>
</protein>
<keyword evidence="1" id="KW-0418">Kinase</keyword>
<evidence type="ECO:0000259" key="2">
    <source>
        <dbReference type="Pfam" id="PF13581"/>
    </source>
</evidence>
<dbReference type="Gene3D" id="3.30.565.10">
    <property type="entry name" value="Histidine kinase-like ATPase, C-terminal domain"/>
    <property type="match status" value="1"/>
</dbReference>
<dbReference type="PANTHER" id="PTHR35526:SF3">
    <property type="entry name" value="ANTI-SIGMA-F FACTOR RSBW"/>
    <property type="match status" value="1"/>
</dbReference>
<dbReference type="Proteomes" id="UP000249248">
    <property type="component" value="Unassembled WGS sequence"/>
</dbReference>
<accession>A0A2W1NLL1</accession>
<dbReference type="OrthoDB" id="1467655at2"/>
<dbReference type="SUPFAM" id="SSF55874">
    <property type="entry name" value="ATPase domain of HSP90 chaperone/DNA topoisomerase II/histidine kinase"/>
    <property type="match status" value="1"/>
</dbReference>
<dbReference type="InterPro" id="IPR050267">
    <property type="entry name" value="Anti-sigma-factor_SerPK"/>
</dbReference>
<keyword evidence="3" id="KW-0067">ATP-binding</keyword>
<evidence type="ECO:0000313" key="4">
    <source>
        <dbReference type="Proteomes" id="UP000249248"/>
    </source>
</evidence>
<organism evidence="3 4">
    <name type="scientific">Putridiphycobacter roseus</name>
    <dbReference type="NCBI Taxonomy" id="2219161"/>
    <lineage>
        <taxon>Bacteria</taxon>
        <taxon>Pseudomonadati</taxon>
        <taxon>Bacteroidota</taxon>
        <taxon>Flavobacteriia</taxon>
        <taxon>Flavobacteriales</taxon>
        <taxon>Crocinitomicaceae</taxon>
        <taxon>Putridiphycobacter</taxon>
    </lineage>
</organism>
<comment type="caution">
    <text evidence="3">The sequence shown here is derived from an EMBL/GenBank/DDBJ whole genome shotgun (WGS) entry which is preliminary data.</text>
</comment>
<dbReference type="AlphaFoldDB" id="A0A2W1NLL1"/>
<gene>
    <name evidence="3" type="ORF">DNU06_11905</name>
</gene>
<dbReference type="Pfam" id="PF13581">
    <property type="entry name" value="HATPase_c_2"/>
    <property type="match status" value="1"/>
</dbReference>
<feature type="domain" description="Histidine kinase/HSP90-like ATPase" evidence="2">
    <location>
        <begin position="8"/>
        <end position="127"/>
    </location>
</feature>
<reference evidence="3 4" key="1">
    <citation type="submission" date="2018-06" db="EMBL/GenBank/DDBJ databases">
        <title>The draft genome sequence of Crocinitomix sp. SM1701.</title>
        <authorList>
            <person name="Zhang X."/>
        </authorList>
    </citation>
    <scope>NUCLEOTIDE SEQUENCE [LARGE SCALE GENOMIC DNA]</scope>
    <source>
        <strain evidence="3 4">SM1701</strain>
    </source>
</reference>
<dbReference type="InterPro" id="IPR036890">
    <property type="entry name" value="HATPase_C_sf"/>
</dbReference>
<dbReference type="RefSeq" id="WP_111063568.1">
    <property type="nucleotide sequence ID" value="NZ_JBHUCU010000017.1"/>
</dbReference>
<dbReference type="InterPro" id="IPR003594">
    <property type="entry name" value="HATPase_dom"/>
</dbReference>
<dbReference type="PANTHER" id="PTHR35526">
    <property type="entry name" value="ANTI-SIGMA-F FACTOR RSBW-RELATED"/>
    <property type="match status" value="1"/>
</dbReference>
<evidence type="ECO:0000256" key="1">
    <source>
        <dbReference type="ARBA" id="ARBA00022527"/>
    </source>
</evidence>
<dbReference type="CDD" id="cd16936">
    <property type="entry name" value="HATPase_RsbW-like"/>
    <property type="match status" value="1"/>
</dbReference>
<keyword evidence="1" id="KW-0723">Serine/threonine-protein kinase</keyword>
<keyword evidence="4" id="KW-1185">Reference proteome</keyword>
<name>A0A2W1NLL1_9FLAO</name>
<keyword evidence="1" id="KW-0808">Transferase</keyword>
<proteinExistence type="predicted"/>
<keyword evidence="3" id="KW-0547">Nucleotide-binding</keyword>